<evidence type="ECO:0000313" key="2">
    <source>
        <dbReference type="Proteomes" id="UP000245678"/>
    </source>
</evidence>
<dbReference type="Proteomes" id="UP000245678">
    <property type="component" value="Unassembled WGS sequence"/>
</dbReference>
<dbReference type="EMBL" id="QGHA01000011">
    <property type="protein sequence ID" value="PWK72897.1"/>
    <property type="molecule type" value="Genomic_DNA"/>
</dbReference>
<sequence length="193" mass="22653">MIRKPHNLVTAYWDDLIYFLNEAENTPKRVVEGNLTVSFPSDKRGIRYTILSAFLFLEAFINAEFLDQMGLSAKTSEISEFQKHILDQQLIETLFEDKWSKWLNLISPMNKEKLKGDKPFQDLMKLKDWRNHLTHYKLHQLFLVAKEIETIENAREACAIAIQAISFYYQVTGLAPSEWVSRDILNRLKSKKK</sequence>
<organism evidence="1 2">
    <name type="scientific">Mucilaginibacter oryzae</name>
    <dbReference type="NCBI Taxonomy" id="468058"/>
    <lineage>
        <taxon>Bacteria</taxon>
        <taxon>Pseudomonadati</taxon>
        <taxon>Bacteroidota</taxon>
        <taxon>Sphingobacteriia</taxon>
        <taxon>Sphingobacteriales</taxon>
        <taxon>Sphingobacteriaceae</taxon>
        <taxon>Mucilaginibacter</taxon>
    </lineage>
</organism>
<name>A0A316H194_9SPHI</name>
<proteinExistence type="predicted"/>
<gene>
    <name evidence="1" type="ORF">LX99_04227</name>
</gene>
<dbReference type="AlphaFoldDB" id="A0A316H194"/>
<accession>A0A316H194</accession>
<protein>
    <submittedName>
        <fullName evidence="1">Uncharacterized protein</fullName>
    </submittedName>
</protein>
<dbReference type="RefSeq" id="WP_109609593.1">
    <property type="nucleotide sequence ID" value="NZ_QGHA01000011.1"/>
</dbReference>
<comment type="caution">
    <text evidence="1">The sequence shown here is derived from an EMBL/GenBank/DDBJ whole genome shotgun (WGS) entry which is preliminary data.</text>
</comment>
<evidence type="ECO:0000313" key="1">
    <source>
        <dbReference type="EMBL" id="PWK72897.1"/>
    </source>
</evidence>
<reference evidence="1 2" key="1">
    <citation type="submission" date="2018-05" db="EMBL/GenBank/DDBJ databases">
        <title>Genomic Encyclopedia of Archaeal and Bacterial Type Strains, Phase II (KMG-II): from individual species to whole genera.</title>
        <authorList>
            <person name="Goeker M."/>
        </authorList>
    </citation>
    <scope>NUCLEOTIDE SEQUENCE [LARGE SCALE GENOMIC DNA]</scope>
    <source>
        <strain evidence="1 2">DSM 19975</strain>
    </source>
</reference>
<keyword evidence="2" id="KW-1185">Reference proteome</keyword>